<dbReference type="KEGG" id="pbi:103050067"/>
<reference evidence="3" key="1">
    <citation type="submission" date="2025-08" db="UniProtKB">
        <authorList>
            <consortium name="RefSeq"/>
        </authorList>
    </citation>
    <scope>IDENTIFICATION</scope>
    <source>
        <tissue evidence="3">Liver</tissue>
    </source>
</reference>
<proteinExistence type="predicted"/>
<keyword evidence="2" id="KW-1185">Reference proteome</keyword>
<dbReference type="AlphaFoldDB" id="A0A9F2QX77"/>
<dbReference type="OrthoDB" id="9900901at2759"/>
<dbReference type="OMA" id="GMPGKVE"/>
<dbReference type="RefSeq" id="XP_007429582.1">
    <property type="nucleotide sequence ID" value="XM_007429520.3"/>
</dbReference>
<feature type="compositionally biased region" description="Low complexity" evidence="1">
    <location>
        <begin position="161"/>
        <end position="172"/>
    </location>
</feature>
<sequence length="298" mass="34160">MFAMCQPESPLHPQLSEAKGNSQQDVIYLSKKDCHPDKNLNFMDEESYKSNENPSQPISKLPVQDEWEQWSDNGVKKASENLIDLVHQQKAESSSGDIPQDLKSSDKFLGLEEEKEGEEEDVRRPPEGAEVRSPEQETNSQVKVKERRNLASSPLEDNGYSSSSLSIDSPESGVTNVWKTPSVTAEDWTCNAEQQASCADFDNSSSSSETFFPALSDTFWNLQEKKFKEWEKQKHHVHLVMYRRLALLRWIRSLQQKVVDQQNRLQESFDTILDNRKELIRYVQQGTVHTKTPIQGEL</sequence>
<accession>A0A9F2QX77</accession>
<dbReference type="InterPro" id="IPR027812">
    <property type="entry name" value="DUF4653"/>
</dbReference>
<gene>
    <name evidence="3" type="primary">CUNH1orf216</name>
</gene>
<feature type="compositionally biased region" description="Basic and acidic residues" evidence="1">
    <location>
        <begin position="121"/>
        <end position="135"/>
    </location>
</feature>
<feature type="region of interest" description="Disordered" evidence="1">
    <location>
        <begin position="1"/>
        <end position="61"/>
    </location>
</feature>
<evidence type="ECO:0000256" key="1">
    <source>
        <dbReference type="SAM" id="MobiDB-lite"/>
    </source>
</evidence>
<name>A0A9F2QX77_PYTBI</name>
<dbReference type="CTD" id="109318459"/>
<protein>
    <submittedName>
        <fullName evidence="3">UPF0500 protein C1orf216 homolog</fullName>
    </submittedName>
</protein>
<evidence type="ECO:0000313" key="3">
    <source>
        <dbReference type="RefSeq" id="XP_007429582.1"/>
    </source>
</evidence>
<dbReference type="PANTHER" id="PTHR35673:SF1">
    <property type="entry name" value="UPF0500 PROTEIN C1ORF216"/>
    <property type="match status" value="1"/>
</dbReference>
<feature type="region of interest" description="Disordered" evidence="1">
    <location>
        <begin position="86"/>
        <end position="174"/>
    </location>
</feature>
<organism evidence="2 3">
    <name type="scientific">Python bivittatus</name>
    <name type="common">Burmese python</name>
    <name type="synonym">Python molurus bivittatus</name>
    <dbReference type="NCBI Taxonomy" id="176946"/>
    <lineage>
        <taxon>Eukaryota</taxon>
        <taxon>Metazoa</taxon>
        <taxon>Chordata</taxon>
        <taxon>Craniata</taxon>
        <taxon>Vertebrata</taxon>
        <taxon>Euteleostomi</taxon>
        <taxon>Lepidosauria</taxon>
        <taxon>Squamata</taxon>
        <taxon>Bifurcata</taxon>
        <taxon>Unidentata</taxon>
        <taxon>Episquamata</taxon>
        <taxon>Toxicofera</taxon>
        <taxon>Serpentes</taxon>
        <taxon>Henophidia</taxon>
        <taxon>Pythonidae</taxon>
        <taxon>Python</taxon>
    </lineage>
</organism>
<feature type="compositionally biased region" description="Basic and acidic residues" evidence="1">
    <location>
        <begin position="103"/>
        <end position="112"/>
    </location>
</feature>
<dbReference type="Pfam" id="PF15546">
    <property type="entry name" value="DUF4653"/>
    <property type="match status" value="1"/>
</dbReference>
<dbReference type="GeneID" id="103050067"/>
<evidence type="ECO:0000313" key="2">
    <source>
        <dbReference type="Proteomes" id="UP000695026"/>
    </source>
</evidence>
<dbReference type="Proteomes" id="UP000695026">
    <property type="component" value="Unplaced"/>
</dbReference>
<dbReference type="PANTHER" id="PTHR35673">
    <property type="entry name" value="UPF0500 PROTEIN C1ORF216"/>
    <property type="match status" value="1"/>
</dbReference>